<gene>
    <name evidence="1" type="ORF">g.3154</name>
</gene>
<reference evidence="1" key="1">
    <citation type="submission" date="2018-10" db="EMBL/GenBank/DDBJ databases">
        <title>Transcriptome assembly of Aceria tosichella (Wheat curl mite) Type 2.</title>
        <authorList>
            <person name="Scully E.D."/>
            <person name="Geib S.M."/>
            <person name="Palmer N.A."/>
            <person name="Gupta A.K."/>
            <person name="Sarath G."/>
            <person name="Tatineni S."/>
        </authorList>
    </citation>
    <scope>NUCLEOTIDE SEQUENCE</scope>
    <source>
        <strain evidence="1">LincolnNE</strain>
    </source>
</reference>
<accession>A0A6G1SET7</accession>
<dbReference type="Pfam" id="PF10210">
    <property type="entry name" value="MRP-S32"/>
    <property type="match status" value="1"/>
</dbReference>
<protein>
    <recommendedName>
        <fullName evidence="2">39S ribosomal protein L42, mitochondrial</fullName>
    </recommendedName>
</protein>
<proteinExistence type="predicted"/>
<sequence length="114" mass="13494">MSIRQLVRQLHSKAGSQKRAQIFLSKDEKCFVSYHPTQDHPYECTRPLPKVEAKDESYLRVDSLNMITKAPNLEQVQNLTYTPKSYWRQDEGKAKRERYRKCFDEKDVRKGLTS</sequence>
<name>A0A6G1SET7_9ACAR</name>
<dbReference type="InterPro" id="IPR019346">
    <property type="entry name" value="Ribosomal_mL42"/>
</dbReference>
<evidence type="ECO:0008006" key="2">
    <source>
        <dbReference type="Google" id="ProtNLM"/>
    </source>
</evidence>
<organism evidence="1">
    <name type="scientific">Aceria tosichella</name>
    <name type="common">wheat curl mite</name>
    <dbReference type="NCBI Taxonomy" id="561515"/>
    <lineage>
        <taxon>Eukaryota</taxon>
        <taxon>Metazoa</taxon>
        <taxon>Ecdysozoa</taxon>
        <taxon>Arthropoda</taxon>
        <taxon>Chelicerata</taxon>
        <taxon>Arachnida</taxon>
        <taxon>Acari</taxon>
        <taxon>Acariformes</taxon>
        <taxon>Trombidiformes</taxon>
        <taxon>Prostigmata</taxon>
        <taxon>Eupodina</taxon>
        <taxon>Eriophyoidea</taxon>
        <taxon>Eriophyidae</taxon>
        <taxon>Eriophyinae</taxon>
        <taxon>Aceriini</taxon>
        <taxon>Aceria</taxon>
    </lineage>
</organism>
<evidence type="ECO:0000313" key="1">
    <source>
        <dbReference type="EMBL" id="MDE48430.1"/>
    </source>
</evidence>
<dbReference type="EMBL" id="GGYP01003659">
    <property type="protein sequence ID" value="MDE48430.1"/>
    <property type="molecule type" value="Transcribed_RNA"/>
</dbReference>
<dbReference type="AlphaFoldDB" id="A0A6G1SET7"/>